<protein>
    <submittedName>
        <fullName evidence="1">Uncharacterized protein</fullName>
    </submittedName>
</protein>
<dbReference type="RefSeq" id="WP_324691452.1">
    <property type="nucleotide sequence ID" value="NZ_BAABCR010000014.1"/>
</dbReference>
<sequence>MINVLRKSYVNFRGWSTKRKLLLIESDDWGSIRMPNREVYNLLLSKGLPVDRSRYSKFDTLESQTDLERLFETLAKVKDKNGNAASLTANYLVANPDFEKIKQDDFKNYHYEDVFQTYGRYGDAATIKKLIVAGTKENVFYPQFHGREHLHPLRWLFSVNHCPNERLCFDHFAIPGVPLQCAPETTKKFLATYDYYNLEEKQFNEEALVDGLKMFEQIFGYPSKTFIAPQSVRGEHLDGILHKHGVLYHQNGQQLLPSLEDKNNSAVNKYWGYKNDFGMLYWRRNVTFEPSKNPNFDSVSSALSEIKNAFLFGKPAVINSHRVNFIGSISEANQADSLGKLEQLLTKVVQIWPDVEFVNSQQLGEYMTNTRK</sequence>
<gene>
    <name evidence="1" type="ORF">GCM10022386_11990</name>
</gene>
<dbReference type="EMBL" id="BAABCR010000014">
    <property type="protein sequence ID" value="GAA4029774.1"/>
    <property type="molecule type" value="Genomic_DNA"/>
</dbReference>
<name>A0ABP7TR98_9FLAO</name>
<proteinExistence type="predicted"/>
<dbReference type="Proteomes" id="UP001500968">
    <property type="component" value="Unassembled WGS sequence"/>
</dbReference>
<evidence type="ECO:0000313" key="1">
    <source>
        <dbReference type="EMBL" id="GAA4029774.1"/>
    </source>
</evidence>
<comment type="caution">
    <text evidence="1">The sequence shown here is derived from an EMBL/GenBank/DDBJ whole genome shotgun (WGS) entry which is preliminary data.</text>
</comment>
<evidence type="ECO:0000313" key="2">
    <source>
        <dbReference type="Proteomes" id="UP001500968"/>
    </source>
</evidence>
<reference evidence="2" key="1">
    <citation type="journal article" date="2019" name="Int. J. Syst. Evol. Microbiol.">
        <title>The Global Catalogue of Microorganisms (GCM) 10K type strain sequencing project: providing services to taxonomists for standard genome sequencing and annotation.</title>
        <authorList>
            <consortium name="The Broad Institute Genomics Platform"/>
            <consortium name="The Broad Institute Genome Sequencing Center for Infectious Disease"/>
            <person name="Wu L."/>
            <person name="Ma J."/>
        </authorList>
    </citation>
    <scope>NUCLEOTIDE SEQUENCE [LARGE SCALE GENOMIC DNA]</scope>
    <source>
        <strain evidence="2">JCM 17064</strain>
    </source>
</reference>
<accession>A0ABP7TR98</accession>
<dbReference type="Gene3D" id="3.20.20.370">
    <property type="entry name" value="Glycoside hydrolase/deacetylase"/>
    <property type="match status" value="1"/>
</dbReference>
<organism evidence="1 2">
    <name type="scientific">Flavobacterium cheonhonense</name>
    <dbReference type="NCBI Taxonomy" id="706185"/>
    <lineage>
        <taxon>Bacteria</taxon>
        <taxon>Pseudomonadati</taxon>
        <taxon>Bacteroidota</taxon>
        <taxon>Flavobacteriia</taxon>
        <taxon>Flavobacteriales</taxon>
        <taxon>Flavobacteriaceae</taxon>
        <taxon>Flavobacterium</taxon>
    </lineage>
</organism>
<keyword evidence="2" id="KW-1185">Reference proteome</keyword>